<dbReference type="PROSITE" id="PS50893">
    <property type="entry name" value="ABC_TRANSPORTER_2"/>
    <property type="match status" value="1"/>
</dbReference>
<evidence type="ECO:0000259" key="4">
    <source>
        <dbReference type="PROSITE" id="PS50893"/>
    </source>
</evidence>
<keyword evidence="3 5" id="KW-0067">ATP-binding</keyword>
<dbReference type="InterPro" id="IPR032823">
    <property type="entry name" value="BCA_ABC_TP_C"/>
</dbReference>
<dbReference type="Proteomes" id="UP000045285">
    <property type="component" value="Unassembled WGS sequence"/>
</dbReference>
<name>A0A090DET0_MESPL</name>
<accession>A0A090DET0</accession>
<dbReference type="STRING" id="69974.MPLDJ20_20329"/>
<feature type="domain" description="ABC transporter" evidence="4">
    <location>
        <begin position="8"/>
        <end position="242"/>
    </location>
</feature>
<dbReference type="InterPro" id="IPR003439">
    <property type="entry name" value="ABC_transporter-like_ATP-bd"/>
</dbReference>
<dbReference type="Pfam" id="PF00005">
    <property type="entry name" value="ABC_tran"/>
    <property type="match status" value="1"/>
</dbReference>
<dbReference type="InterPro" id="IPR051120">
    <property type="entry name" value="ABC_AA/LPS_Transport"/>
</dbReference>
<evidence type="ECO:0000256" key="1">
    <source>
        <dbReference type="ARBA" id="ARBA00022448"/>
    </source>
</evidence>
<evidence type="ECO:0000256" key="2">
    <source>
        <dbReference type="ARBA" id="ARBA00022741"/>
    </source>
</evidence>
<keyword evidence="2" id="KW-0547">Nucleotide-binding</keyword>
<dbReference type="CDD" id="cd03219">
    <property type="entry name" value="ABC_Mj1267_LivG_branched"/>
    <property type="match status" value="1"/>
</dbReference>
<protein>
    <submittedName>
        <fullName evidence="5">Leucine/isoleucine/valine transporter subunit ATP-binding component of ABC superfamily</fullName>
    </submittedName>
</protein>
<dbReference type="PANTHER" id="PTHR45772">
    <property type="entry name" value="CONSERVED COMPONENT OF ABC TRANSPORTER FOR NATURAL AMINO ACIDS-RELATED"/>
    <property type="match status" value="1"/>
</dbReference>
<gene>
    <name evidence="5" type="primary">livG</name>
    <name evidence="5" type="ORF">MPL3356_150232</name>
</gene>
<evidence type="ECO:0000313" key="5">
    <source>
        <dbReference type="EMBL" id="CDX14150.1"/>
    </source>
</evidence>
<organism evidence="5 6">
    <name type="scientific">Mesorhizobium plurifarium</name>
    <dbReference type="NCBI Taxonomy" id="69974"/>
    <lineage>
        <taxon>Bacteria</taxon>
        <taxon>Pseudomonadati</taxon>
        <taxon>Pseudomonadota</taxon>
        <taxon>Alphaproteobacteria</taxon>
        <taxon>Hyphomicrobiales</taxon>
        <taxon>Phyllobacteriaceae</taxon>
        <taxon>Mesorhizobium</taxon>
    </lineage>
</organism>
<keyword evidence="6" id="KW-1185">Reference proteome</keyword>
<dbReference type="InterPro" id="IPR027417">
    <property type="entry name" value="P-loop_NTPase"/>
</dbReference>
<dbReference type="AlphaFoldDB" id="A0A090DET0"/>
<dbReference type="Gene3D" id="3.40.50.300">
    <property type="entry name" value="P-loop containing nucleotide triphosphate hydrolases"/>
    <property type="match status" value="1"/>
</dbReference>
<dbReference type="SMART" id="SM00382">
    <property type="entry name" value="AAA"/>
    <property type="match status" value="1"/>
</dbReference>
<proteinExistence type="predicted"/>
<keyword evidence="1" id="KW-0813">Transport</keyword>
<sequence>MQADETLLRLEAVKKRFGGLVVLNNIDIAVGANELIGLIGPNGAGKSTLFNVITAIYAPTEGRVSFRGKDITGIAPHRISRLGIARTFQLVRTFLTMTAFENVMVGAVYGAGGRVKHATEAATAALELVGLSARRDMRTAHMTLSDRRMLEIARAVASDPALLLLDEPMAGLNPTEIQRMVDVIRRVRADCGISMLWVEHKVDAIMKVCSRVIVLDHGEKIADGTPPDVTQNRKVIEAYLGEPAA</sequence>
<dbReference type="GO" id="GO:0016887">
    <property type="term" value="F:ATP hydrolysis activity"/>
    <property type="evidence" value="ECO:0007669"/>
    <property type="project" value="InterPro"/>
</dbReference>
<dbReference type="GO" id="GO:0005524">
    <property type="term" value="F:ATP binding"/>
    <property type="evidence" value="ECO:0007669"/>
    <property type="project" value="UniProtKB-KW"/>
</dbReference>
<dbReference type="Pfam" id="PF12399">
    <property type="entry name" value="BCA_ABC_TP_C"/>
    <property type="match status" value="1"/>
</dbReference>
<evidence type="ECO:0000313" key="6">
    <source>
        <dbReference type="Proteomes" id="UP000045285"/>
    </source>
</evidence>
<dbReference type="GO" id="GO:0005886">
    <property type="term" value="C:plasma membrane"/>
    <property type="evidence" value="ECO:0007669"/>
    <property type="project" value="TreeGrafter"/>
</dbReference>
<evidence type="ECO:0000256" key="3">
    <source>
        <dbReference type="ARBA" id="ARBA00022840"/>
    </source>
</evidence>
<dbReference type="EMBL" id="CCMZ01000007">
    <property type="protein sequence ID" value="CDX14150.1"/>
    <property type="molecule type" value="Genomic_DNA"/>
</dbReference>
<dbReference type="InterPro" id="IPR003593">
    <property type="entry name" value="AAA+_ATPase"/>
</dbReference>
<reference evidence="6" key="1">
    <citation type="submission" date="2014-08" db="EMBL/GenBank/DDBJ databases">
        <authorList>
            <person name="Moulin L."/>
        </authorList>
    </citation>
    <scope>NUCLEOTIDE SEQUENCE [LARGE SCALE GENOMIC DNA]</scope>
</reference>
<dbReference type="SUPFAM" id="SSF52540">
    <property type="entry name" value="P-loop containing nucleoside triphosphate hydrolases"/>
    <property type="match status" value="1"/>
</dbReference>